<dbReference type="NCBIfam" id="NF037959">
    <property type="entry name" value="MFS_SpdSyn"/>
    <property type="match status" value="1"/>
</dbReference>
<feature type="region of interest" description="Disordered" evidence="1">
    <location>
        <begin position="245"/>
        <end position="283"/>
    </location>
</feature>
<dbReference type="Gene3D" id="3.40.50.150">
    <property type="entry name" value="Vaccinia Virus protein VP39"/>
    <property type="match status" value="1"/>
</dbReference>
<evidence type="ECO:0000256" key="1">
    <source>
        <dbReference type="SAM" id="MobiDB-lite"/>
    </source>
</evidence>
<comment type="caution">
    <text evidence="2">The sequence shown here is derived from an EMBL/GenBank/DDBJ whole genome shotgun (WGS) entry which is preliminary data.</text>
</comment>
<dbReference type="RefSeq" id="WP_006592114.1">
    <property type="nucleotide sequence ID" value="NZ_BAHD01000022.1"/>
</dbReference>
<evidence type="ECO:0000313" key="2">
    <source>
        <dbReference type="EMBL" id="GAB95582.1"/>
    </source>
</evidence>
<dbReference type="Proteomes" id="UP000008366">
    <property type="component" value="Unassembled WGS sequence"/>
</dbReference>
<gene>
    <name evidence="2" type="ORF">KILIM_022_00680</name>
</gene>
<dbReference type="AlphaFoldDB" id="K6WTZ1"/>
<reference evidence="2 3" key="1">
    <citation type="submission" date="2012-08" db="EMBL/GenBank/DDBJ databases">
        <title>Whole genome shotgun sequence of Kineosphaera limosa NBRC 100340.</title>
        <authorList>
            <person name="Yoshida I."/>
            <person name="Isaki S."/>
            <person name="Hosoyama A."/>
            <person name="Tsuchikane K."/>
            <person name="Katsumata H."/>
            <person name="Ando Y."/>
            <person name="Ohji S."/>
            <person name="Hamada M."/>
            <person name="Tamura T."/>
            <person name="Yamazoe A."/>
            <person name="Yamazaki S."/>
            <person name="Fujita N."/>
        </authorList>
    </citation>
    <scope>NUCLEOTIDE SEQUENCE [LARGE SCALE GENOMIC DNA]</scope>
    <source>
        <strain evidence="2 3">NBRC 100340</strain>
    </source>
</reference>
<dbReference type="STRING" id="1184609.KILIM_022_00680"/>
<protein>
    <recommendedName>
        <fullName evidence="4">Spermidine synthase</fullName>
    </recommendedName>
</protein>
<dbReference type="SUPFAM" id="SSF53335">
    <property type="entry name" value="S-adenosyl-L-methionine-dependent methyltransferases"/>
    <property type="match status" value="1"/>
</dbReference>
<evidence type="ECO:0008006" key="4">
    <source>
        <dbReference type="Google" id="ProtNLM"/>
    </source>
</evidence>
<sequence>MARAGSRRSGGPPQARIRFEVDERGGVTVHLDGHPQSYVDLADPELLAFEYVQHLAACLDVLEPGAPQRLAVTHVGGAALTLPRYVEQTRPRSPQIVLEPDADLTAAVRERLPLPRGHRIRVRPQAGRAGLAELADGSADAVVLDAFAAGRVPADLTTQEALAQCARILHPTGVWLANLPDEPGRRYVARVAAAAQHAGLSRQLYVATLDVHKGRRFGNTVLVASAAPLPLAALQRALARSPFPTGVADEAQSARHRLGARPATDADPAGSPAPPDPGRWRAR</sequence>
<evidence type="ECO:0000313" key="3">
    <source>
        <dbReference type="Proteomes" id="UP000008366"/>
    </source>
</evidence>
<dbReference type="EMBL" id="BAHD01000022">
    <property type="protein sequence ID" value="GAB95582.1"/>
    <property type="molecule type" value="Genomic_DNA"/>
</dbReference>
<dbReference type="eggNOG" id="COG0784">
    <property type="taxonomic scope" value="Bacteria"/>
</dbReference>
<dbReference type="InterPro" id="IPR029063">
    <property type="entry name" value="SAM-dependent_MTases_sf"/>
</dbReference>
<proteinExistence type="predicted"/>
<accession>K6WTZ1</accession>
<organism evidence="2 3">
    <name type="scientific">Kineosphaera limosa NBRC 100340</name>
    <dbReference type="NCBI Taxonomy" id="1184609"/>
    <lineage>
        <taxon>Bacteria</taxon>
        <taxon>Bacillati</taxon>
        <taxon>Actinomycetota</taxon>
        <taxon>Actinomycetes</taxon>
        <taxon>Micrococcales</taxon>
        <taxon>Dermatophilaceae</taxon>
        <taxon>Kineosphaera</taxon>
    </lineage>
</organism>
<keyword evidence="3" id="KW-1185">Reference proteome</keyword>
<name>K6WTZ1_9MICO</name>